<accession>H0UIF8</accession>
<dbReference type="InterPro" id="IPR000257">
    <property type="entry name" value="Uroporphyrinogen_deCOase"/>
</dbReference>
<dbReference type="InterPro" id="IPR038071">
    <property type="entry name" value="UROD/MetE-like_sf"/>
</dbReference>
<evidence type="ECO:0000259" key="1">
    <source>
        <dbReference type="Pfam" id="PF01208"/>
    </source>
</evidence>
<dbReference type="EMBL" id="CM001376">
    <property type="protein sequence ID" value="EHM12666.1"/>
    <property type="molecule type" value="Genomic_DNA"/>
</dbReference>
<proteinExistence type="predicted"/>
<dbReference type="GO" id="GO:0006779">
    <property type="term" value="P:porphyrin-containing compound biosynthetic process"/>
    <property type="evidence" value="ECO:0007669"/>
    <property type="project" value="InterPro"/>
</dbReference>
<gene>
    <name evidence="2" type="ORF">JonanDRAFT_0241</name>
</gene>
<dbReference type="GO" id="GO:0004853">
    <property type="term" value="F:uroporphyrinogen decarboxylase activity"/>
    <property type="evidence" value="ECO:0007669"/>
    <property type="project" value="InterPro"/>
</dbReference>
<keyword evidence="3" id="KW-1185">Reference proteome</keyword>
<sequence length="342" mass="36947">MNKKERLVATLSGGKTDRPPVICPGGMMNMVVTELMKKYDIHWPDAHYDGEQMAGLAKAVVEEGLFDNYGVPFCMSVEAESMGAEADMGCDSCEPHIKKCPMKSVDDLAALRPMNFNEGRAKAVIDAVKLLKNDEIPVVGNVPGPVSIATSLMDPSRFYVALKRSPEAAHRLLTFVTEQAGRFALEQVRAGADIITIADPSGTGEILGPAYFKEYMVKYLNMMIGMIRTDRNVPVIVHICGQMNMVFDELKEVNASAFSFDAVVSLKAAKEHIGKPMMGNISTYAIELSSPSRVRSMAKTSALLGSDIIAPACGLGLASPLENIRGIMEGIEDAEAARPQGE</sequence>
<dbReference type="Gene3D" id="3.20.20.210">
    <property type="match status" value="1"/>
</dbReference>
<dbReference type="NCBIfam" id="NF004889">
    <property type="entry name" value="PRK06252.1"/>
    <property type="match status" value="1"/>
</dbReference>
<dbReference type="Proteomes" id="UP000003806">
    <property type="component" value="Chromosome"/>
</dbReference>
<dbReference type="HOGENOM" id="CLU_040933_2_1_0"/>
<dbReference type="InterPro" id="IPR052024">
    <property type="entry name" value="Methanogen_methyltrans"/>
</dbReference>
<evidence type="ECO:0000313" key="3">
    <source>
        <dbReference type="Proteomes" id="UP000003806"/>
    </source>
</evidence>
<dbReference type="OrthoDB" id="8452307at2"/>
<dbReference type="AlphaFoldDB" id="H0UIF8"/>
<evidence type="ECO:0000313" key="2">
    <source>
        <dbReference type="EMBL" id="EHM12666.1"/>
    </source>
</evidence>
<dbReference type="Pfam" id="PF01208">
    <property type="entry name" value="URO-D"/>
    <property type="match status" value="1"/>
</dbReference>
<dbReference type="PANTHER" id="PTHR47099:SF1">
    <property type="entry name" value="METHYLCOBAMIDE:COM METHYLTRANSFERASE MTBA"/>
    <property type="match status" value="1"/>
</dbReference>
<protein>
    <submittedName>
        <fullName evidence="2">Uroporphyrinogen-III decarboxylase</fullName>
    </submittedName>
</protein>
<dbReference type="SUPFAM" id="SSF51726">
    <property type="entry name" value="UROD/MetE-like"/>
    <property type="match status" value="1"/>
</dbReference>
<feature type="domain" description="Uroporphyrinogen decarboxylase (URO-D)" evidence="1">
    <location>
        <begin position="3"/>
        <end position="329"/>
    </location>
</feature>
<dbReference type="PANTHER" id="PTHR47099">
    <property type="entry name" value="METHYLCOBAMIDE:COM METHYLTRANSFERASE MTBA"/>
    <property type="match status" value="1"/>
</dbReference>
<dbReference type="RefSeq" id="WP_008522459.1">
    <property type="nucleotide sequence ID" value="NZ_CM001376.1"/>
</dbReference>
<organism evidence="2 3">
    <name type="scientific">Jonquetella anthropi DSM 22815</name>
    <dbReference type="NCBI Taxonomy" id="885272"/>
    <lineage>
        <taxon>Bacteria</taxon>
        <taxon>Thermotogati</taxon>
        <taxon>Synergistota</taxon>
        <taxon>Synergistia</taxon>
        <taxon>Synergistales</taxon>
        <taxon>Dethiosulfovibrionaceae</taxon>
        <taxon>Jonquetella</taxon>
    </lineage>
</organism>
<name>H0UIF8_9BACT</name>
<dbReference type="STRING" id="885272.JonanDRAFT_0241"/>
<dbReference type="eggNOG" id="COG0407">
    <property type="taxonomic scope" value="Bacteria"/>
</dbReference>
<reference evidence="2 3" key="1">
    <citation type="submission" date="2011-11" db="EMBL/GenBank/DDBJ databases">
        <title>The Noncontiguous Finished genome of Jonquetella anthropi DSM 22815.</title>
        <authorList>
            <consortium name="US DOE Joint Genome Institute (JGI-PGF)"/>
            <person name="Lucas S."/>
            <person name="Copeland A."/>
            <person name="Lapidus A."/>
            <person name="Glavina del Rio T."/>
            <person name="Dalin E."/>
            <person name="Tice H."/>
            <person name="Bruce D."/>
            <person name="Goodwin L."/>
            <person name="Pitluck S."/>
            <person name="Peters L."/>
            <person name="Mikhailova N."/>
            <person name="Held B."/>
            <person name="Kyrpides N."/>
            <person name="Mavromatis K."/>
            <person name="Ivanova N."/>
            <person name="Markowitz V."/>
            <person name="Cheng J.-F."/>
            <person name="Hugenholtz P."/>
            <person name="Woyke T."/>
            <person name="Wu D."/>
            <person name="Gronow S."/>
            <person name="Wellnitz S."/>
            <person name="Brambilla E."/>
            <person name="Klenk H.-P."/>
            <person name="Eisen J.A."/>
        </authorList>
    </citation>
    <scope>NUCLEOTIDE SEQUENCE [LARGE SCALE GENOMIC DNA]</scope>
    <source>
        <strain evidence="2 3">DSM 22815</strain>
    </source>
</reference>